<dbReference type="PROSITE" id="PS51109">
    <property type="entry name" value="G5"/>
    <property type="match status" value="1"/>
</dbReference>
<evidence type="ECO:0000313" key="5">
    <source>
        <dbReference type="Proteomes" id="UP000422764"/>
    </source>
</evidence>
<evidence type="ECO:0000313" key="4">
    <source>
        <dbReference type="EMBL" id="QGU93898.1"/>
    </source>
</evidence>
<dbReference type="CDD" id="cd22786">
    <property type="entry name" value="DPBB_YuiC-like"/>
    <property type="match status" value="1"/>
</dbReference>
<dbReference type="InterPro" id="IPR036908">
    <property type="entry name" value="RlpA-like_sf"/>
</dbReference>
<dbReference type="SUPFAM" id="SSF50685">
    <property type="entry name" value="Barwin-like endoglucanases"/>
    <property type="match status" value="1"/>
</dbReference>
<dbReference type="PANTHER" id="PTHR39160">
    <property type="entry name" value="CELL WALL-BINDING PROTEIN YOCH"/>
    <property type="match status" value="1"/>
</dbReference>
<reference evidence="4 5" key="1">
    <citation type="submission" date="2019-12" db="EMBL/GenBank/DDBJ databases">
        <title>Genome sequenceing of Clostridium bovifaecis.</title>
        <authorList>
            <person name="Yao Y."/>
        </authorList>
    </citation>
    <scope>NUCLEOTIDE SEQUENCE [LARGE SCALE GENOMIC DNA]</scope>
    <source>
        <strain evidence="4 5">BXX</strain>
    </source>
</reference>
<dbReference type="Gene3D" id="2.40.40.10">
    <property type="entry name" value="RlpA-like domain"/>
    <property type="match status" value="1"/>
</dbReference>
<accession>A0A6I6F0M2</accession>
<feature type="transmembrane region" description="Helical" evidence="2">
    <location>
        <begin position="20"/>
        <end position="37"/>
    </location>
</feature>
<evidence type="ECO:0000259" key="3">
    <source>
        <dbReference type="PROSITE" id="PS51109"/>
    </source>
</evidence>
<dbReference type="PANTHER" id="PTHR39160:SF4">
    <property type="entry name" value="RESUSCITATION-PROMOTING FACTOR RPFB"/>
    <property type="match status" value="1"/>
</dbReference>
<feature type="domain" description="G5" evidence="3">
    <location>
        <begin position="149"/>
        <end position="229"/>
    </location>
</feature>
<name>A0A6I6F0M2_9CLOT</name>
<keyword evidence="2" id="KW-1133">Transmembrane helix</keyword>
<dbReference type="InterPro" id="IPR010611">
    <property type="entry name" value="3D_dom"/>
</dbReference>
<keyword evidence="5" id="KW-1185">Reference proteome</keyword>
<dbReference type="Proteomes" id="UP000422764">
    <property type="component" value="Chromosome"/>
</dbReference>
<dbReference type="Pfam" id="PF07501">
    <property type="entry name" value="G5"/>
    <property type="match status" value="1"/>
</dbReference>
<dbReference type="Gene3D" id="2.20.230.10">
    <property type="entry name" value="Resuscitation-promoting factor rpfb"/>
    <property type="match status" value="1"/>
</dbReference>
<dbReference type="GO" id="GO:0004553">
    <property type="term" value="F:hydrolase activity, hydrolyzing O-glycosyl compounds"/>
    <property type="evidence" value="ECO:0007669"/>
    <property type="project" value="InterPro"/>
</dbReference>
<keyword evidence="1" id="KW-0732">Signal</keyword>
<dbReference type="InterPro" id="IPR007137">
    <property type="entry name" value="DUF348"/>
</dbReference>
<proteinExistence type="predicted"/>
<dbReference type="GO" id="GO:0009254">
    <property type="term" value="P:peptidoglycan turnover"/>
    <property type="evidence" value="ECO:0007669"/>
    <property type="project" value="InterPro"/>
</dbReference>
<dbReference type="InterPro" id="IPR051933">
    <property type="entry name" value="Resuscitation_pf_RpfB"/>
</dbReference>
<organism evidence="4 5">
    <name type="scientific">Clostridium bovifaecis</name>
    <dbReference type="NCBI Taxonomy" id="2184719"/>
    <lineage>
        <taxon>Bacteria</taxon>
        <taxon>Bacillati</taxon>
        <taxon>Bacillota</taxon>
        <taxon>Clostridia</taxon>
        <taxon>Eubacteriales</taxon>
        <taxon>Clostridiaceae</taxon>
        <taxon>Clostridium</taxon>
    </lineage>
</organism>
<dbReference type="GO" id="GO:0019867">
    <property type="term" value="C:outer membrane"/>
    <property type="evidence" value="ECO:0007669"/>
    <property type="project" value="InterPro"/>
</dbReference>
<dbReference type="InterPro" id="IPR011098">
    <property type="entry name" value="G5_dom"/>
</dbReference>
<sequence length="346" mass="38309">MLQKFKSDIRTYFSNGPKVLFVAVLICMCGVIGLLNMEKSVNIVVDGQEISVMTYRSSVSDVLKKNNIVLGPKDIVEPDVNSKIKSGDTIRIEKAVNVELEMDGKTTTILTNADSVEELLKEEKVVLGKEDKISPSKEEHIKNDLKIAITRVNTKIEKKVESIEFATEIRKDDSLKEGRKKVVQEGTAGQKEINIKVVYQNGKEVSREVVEEKVVKKPTTKVVAMGTMKEVKLSRGGSVNYASKYRMRATAYTASYRDTGKNPGDRGFGLTASGTRVKRNPEGYSTVAVDPRIIPLGTKLYIDGYGYAIAEDTGSAIKGNKIDLYFSSDAQVSRWGARYVDVYVVK</sequence>
<evidence type="ECO:0000256" key="2">
    <source>
        <dbReference type="SAM" id="Phobius"/>
    </source>
</evidence>
<dbReference type="Pfam" id="PF03990">
    <property type="entry name" value="DUF348"/>
    <property type="match status" value="2"/>
</dbReference>
<keyword evidence="2" id="KW-0472">Membrane</keyword>
<dbReference type="Pfam" id="PF06725">
    <property type="entry name" value="3D"/>
    <property type="match status" value="1"/>
</dbReference>
<dbReference type="EMBL" id="CP046522">
    <property type="protein sequence ID" value="QGU93898.1"/>
    <property type="molecule type" value="Genomic_DNA"/>
</dbReference>
<gene>
    <name evidence="4" type="ORF">GOM49_01035</name>
</gene>
<keyword evidence="2" id="KW-0812">Transmembrane</keyword>
<evidence type="ECO:0000256" key="1">
    <source>
        <dbReference type="ARBA" id="ARBA00022729"/>
    </source>
</evidence>
<protein>
    <submittedName>
        <fullName evidence="4">DUF348 domain-containing protein</fullName>
    </submittedName>
</protein>
<dbReference type="AlphaFoldDB" id="A0A6I6F0M2"/>
<dbReference type="SMART" id="SM01208">
    <property type="entry name" value="G5"/>
    <property type="match status" value="1"/>
</dbReference>